<evidence type="ECO:0000313" key="1">
    <source>
        <dbReference type="EMBL" id="NKX92626.1"/>
    </source>
</evidence>
<proteinExistence type="predicted"/>
<protein>
    <submittedName>
        <fullName evidence="1">Uncharacterized protein</fullName>
    </submittedName>
</protein>
<dbReference type="EMBL" id="JAAXOW010000001">
    <property type="protein sequence ID" value="NKX92626.1"/>
    <property type="molecule type" value="Genomic_DNA"/>
</dbReference>
<dbReference type="Proteomes" id="UP000774283">
    <property type="component" value="Unassembled WGS sequence"/>
</dbReference>
<dbReference type="SUPFAM" id="SSF54631">
    <property type="entry name" value="CBS-domain pair"/>
    <property type="match status" value="1"/>
</dbReference>
<organism evidence="1 2">
    <name type="scientific">Sanguibacter hominis ATCC BAA-789</name>
    <dbReference type="NCBI Taxonomy" id="1312740"/>
    <lineage>
        <taxon>Bacteria</taxon>
        <taxon>Bacillati</taxon>
        <taxon>Actinomycetota</taxon>
        <taxon>Actinomycetes</taxon>
        <taxon>Micrococcales</taxon>
        <taxon>Sanguibacteraceae</taxon>
        <taxon>Sanguibacter</taxon>
    </lineage>
</organism>
<dbReference type="AlphaFoldDB" id="A0A9X5FER8"/>
<keyword evidence="2" id="KW-1185">Reference proteome</keyword>
<dbReference type="RefSeq" id="WP_168446641.1">
    <property type="nucleotide sequence ID" value="NZ_JAAXOW010000001.1"/>
</dbReference>
<name>A0A9X5FER8_9MICO</name>
<accession>A0A9X5FER8</accession>
<gene>
    <name evidence="1" type="ORF">HF995_04950</name>
</gene>
<reference evidence="1 2" key="1">
    <citation type="submission" date="2020-04" db="EMBL/GenBank/DDBJ databases">
        <title>MicrobeNet Type strains.</title>
        <authorList>
            <person name="Nicholson A.C."/>
        </authorList>
    </citation>
    <scope>NUCLEOTIDE SEQUENCE [LARGE SCALE GENOMIC DNA]</scope>
    <source>
        <strain evidence="1 2">ATCC BAA-789</strain>
    </source>
</reference>
<dbReference type="InterPro" id="IPR046342">
    <property type="entry name" value="CBS_dom_sf"/>
</dbReference>
<evidence type="ECO:0000313" key="2">
    <source>
        <dbReference type="Proteomes" id="UP000774283"/>
    </source>
</evidence>
<comment type="caution">
    <text evidence="1">The sequence shown here is derived from an EMBL/GenBank/DDBJ whole genome shotgun (WGS) entry which is preliminary data.</text>
</comment>
<sequence>MITRTIAPHLDGRRHESAIDRLDDPFAPVGRFAAPIDVVEATTLYPVVAEIFRPAYVTSVAVCSSDDADRVGLISRERHLALSAGTLGYGRALLARRQVGEVVDWGPVTVPGTMPVVEVVRRAMARPDARRFDDIVVHGAVWQVVTVRALVRALADVVTTHWRA</sequence>